<evidence type="ECO:0000313" key="2">
    <source>
        <dbReference type="EMBL" id="QFY42250.1"/>
    </source>
</evidence>
<evidence type="ECO:0000313" key="3">
    <source>
        <dbReference type="Proteomes" id="UP000325755"/>
    </source>
</evidence>
<evidence type="ECO:0000259" key="1">
    <source>
        <dbReference type="Pfam" id="PF18546"/>
    </source>
</evidence>
<dbReference type="RefSeq" id="WP_153248231.1">
    <property type="nucleotide sequence ID" value="NZ_CP044205.1"/>
</dbReference>
<dbReference type="Proteomes" id="UP000325755">
    <property type="component" value="Chromosome"/>
</dbReference>
<dbReference type="EMBL" id="CP044205">
    <property type="protein sequence ID" value="QFY42250.1"/>
    <property type="molecule type" value="Genomic_DNA"/>
</dbReference>
<dbReference type="Pfam" id="PF18546">
    <property type="entry name" value="MetOD1"/>
    <property type="match status" value="1"/>
</dbReference>
<dbReference type="OrthoDB" id="260231at2"/>
<gene>
    <name evidence="2" type="ORF">F6R98_06100</name>
</gene>
<dbReference type="InParanoid" id="A0A5Q0BEK1"/>
<reference evidence="2 3" key="1">
    <citation type="submission" date="2019-09" db="EMBL/GenBank/DDBJ databases">
        <title>Ecophysiology of the spiral-shaped methanotroph Methylospira mobilis as revealed by the complete genome sequence.</title>
        <authorList>
            <person name="Oshkin I.Y."/>
            <person name="Dedysh S.N."/>
            <person name="Miroshnikov K."/>
            <person name="Danilova O.V."/>
            <person name="Hakobyan A."/>
            <person name="Liesack W."/>
        </authorList>
    </citation>
    <scope>NUCLEOTIDE SEQUENCE [LARGE SCALE GENOMIC DNA]</scope>
    <source>
        <strain evidence="2 3">Shm1</strain>
    </source>
</reference>
<dbReference type="AlphaFoldDB" id="A0A5Q0BEK1"/>
<name>A0A5Q0BEK1_9GAMM</name>
<accession>A0A5Q0BEK1</accession>
<dbReference type="KEGG" id="mmob:F6R98_06100"/>
<organism evidence="2 3">
    <name type="scientific">Candidatus Methylospira mobilis</name>
    <dbReference type="NCBI Taxonomy" id="1808979"/>
    <lineage>
        <taxon>Bacteria</taxon>
        <taxon>Pseudomonadati</taxon>
        <taxon>Pseudomonadota</taxon>
        <taxon>Gammaproteobacteria</taxon>
        <taxon>Methylococcales</taxon>
        <taxon>Methylococcaceae</taxon>
        <taxon>Candidatus Methylospira</taxon>
    </lineage>
</organism>
<keyword evidence="3" id="KW-1185">Reference proteome</keyword>
<proteinExistence type="predicted"/>
<sequence length="182" mass="19862">MSNDAENIAEQMAALKIPLDRDLFMRTLIRELADVLQDVVGAEQASSFISVVGQLMGKRINEQYCKALDATSLSREQVAAVLVDLKKRIGGDFFIVAQDDEKIIFGSRSCPFEEKVVGQKAMCMMTSNVFGSIAAANLGYAKVHLQATLAEGQPECRVVVFLKMSDEADAVEGREYFKSAAG</sequence>
<feature type="domain" description="Metanogen output" evidence="1">
    <location>
        <begin position="29"/>
        <end position="159"/>
    </location>
</feature>
<dbReference type="InterPro" id="IPR041359">
    <property type="entry name" value="MetOD1"/>
</dbReference>
<protein>
    <submittedName>
        <fullName evidence="2">Transcriptional regulator</fullName>
    </submittedName>
</protein>